<sequence>MNPIDNPSSLKSLPVTPNFKWVFAKASRIVAFGFGSGLAPTAPGTVGTLWAWAAFLLTESFLTTEDIFWMIGGGILLGCWICGHVSEELGKKDHGGIVWDEIVAFWLVLIFIMPADIPLQVLAFALFRFFDAVKPGPIGMIDRHFKQIENIDEIAPSSLRQILWRGFGIIADDLAAAFFTLLSIALLQTLISSFL</sequence>
<keyword evidence="1" id="KW-0460">Magnesium</keyword>
<feature type="transmembrane region" description="Helical" evidence="2">
    <location>
        <begin position="29"/>
        <end position="55"/>
    </location>
</feature>
<keyword evidence="1" id="KW-0442">Lipid degradation</keyword>
<dbReference type="PANTHER" id="PTHR36305">
    <property type="entry name" value="PHOSPHATIDYLGLYCEROPHOSPHATASE A"/>
    <property type="match status" value="1"/>
</dbReference>
<dbReference type="InterPro" id="IPR026037">
    <property type="entry name" value="PgpA"/>
</dbReference>
<keyword evidence="1" id="KW-1208">Phospholipid metabolism</keyword>
<dbReference type="RefSeq" id="WP_096673607.1">
    <property type="nucleotide sequence ID" value="NZ_OANS01000003.1"/>
</dbReference>
<organism evidence="4 5">
    <name type="scientific">Polynucleobacter meluiroseus</name>
    <dbReference type="NCBI Taxonomy" id="1938814"/>
    <lineage>
        <taxon>Bacteria</taxon>
        <taxon>Pseudomonadati</taxon>
        <taxon>Pseudomonadota</taxon>
        <taxon>Betaproteobacteria</taxon>
        <taxon>Burkholderiales</taxon>
        <taxon>Burkholderiaceae</taxon>
        <taxon>Polynucleobacter</taxon>
    </lineage>
</organism>
<feature type="domain" description="YutG/PgpA" evidence="3">
    <location>
        <begin position="30"/>
        <end position="187"/>
    </location>
</feature>
<keyword evidence="1 2" id="KW-0472">Membrane</keyword>
<keyword evidence="1" id="KW-0997">Cell inner membrane</keyword>
<dbReference type="CDD" id="cd06971">
    <property type="entry name" value="PgpA"/>
    <property type="match status" value="1"/>
</dbReference>
<evidence type="ECO:0000256" key="2">
    <source>
        <dbReference type="SAM" id="Phobius"/>
    </source>
</evidence>
<dbReference type="EMBL" id="OANS01000003">
    <property type="protein sequence ID" value="SNX29017.1"/>
    <property type="molecule type" value="Genomic_DNA"/>
</dbReference>
<dbReference type="AlphaFoldDB" id="A0A240E1B6"/>
<proteinExistence type="predicted"/>
<keyword evidence="1" id="KW-1003">Cell membrane</keyword>
<dbReference type="PANTHER" id="PTHR36305:SF1">
    <property type="entry name" value="PHOSPHATIDYLGLYCEROPHOSPHATASE A"/>
    <property type="match status" value="1"/>
</dbReference>
<dbReference type="GO" id="GO:0006655">
    <property type="term" value="P:phosphatidylglycerol biosynthetic process"/>
    <property type="evidence" value="ECO:0007669"/>
    <property type="project" value="UniProtKB-UniPathway"/>
</dbReference>
<protein>
    <recommendedName>
        <fullName evidence="1">Phosphatidylglycerophosphatase A</fullName>
        <ecNumber evidence="1">3.1.3.27</ecNumber>
    </recommendedName>
    <alternativeName>
        <fullName evidence="1">Phosphatidylglycerolphosphate phosphatase A</fullName>
    </alternativeName>
</protein>
<keyword evidence="1 2" id="KW-0812">Transmembrane</keyword>
<dbReference type="UniPathway" id="UPA00084">
    <property type="reaction ID" value="UER00504"/>
</dbReference>
<dbReference type="EC" id="3.1.3.27" evidence="1"/>
<feature type="transmembrane region" description="Helical" evidence="2">
    <location>
        <begin position="67"/>
        <end position="85"/>
    </location>
</feature>
<dbReference type="GO" id="GO:0046872">
    <property type="term" value="F:metal ion binding"/>
    <property type="evidence" value="ECO:0007669"/>
    <property type="project" value="UniProtKB-KW"/>
</dbReference>
<keyword evidence="5" id="KW-1185">Reference proteome</keyword>
<dbReference type="InterPro" id="IPR007686">
    <property type="entry name" value="YutG/PgpA"/>
</dbReference>
<dbReference type="OrthoDB" id="9804091at2"/>
<keyword evidence="1" id="KW-0479">Metal-binding</keyword>
<keyword evidence="1" id="KW-0378">Hydrolase</keyword>
<comment type="cofactor">
    <cofactor evidence="1">
        <name>Mg(2+)</name>
        <dbReference type="ChEBI" id="CHEBI:18420"/>
    </cofactor>
</comment>
<dbReference type="InterPro" id="IPR036681">
    <property type="entry name" value="PgpA-like_sf"/>
</dbReference>
<dbReference type="GO" id="GO:0009395">
    <property type="term" value="P:phospholipid catabolic process"/>
    <property type="evidence" value="ECO:0007669"/>
    <property type="project" value="UniProtKB-KW"/>
</dbReference>
<feature type="transmembrane region" description="Helical" evidence="2">
    <location>
        <begin position="162"/>
        <end position="187"/>
    </location>
</feature>
<keyword evidence="1" id="KW-0595">Phospholipid degradation</keyword>
<evidence type="ECO:0000256" key="1">
    <source>
        <dbReference type="PIRNR" id="PIRNR006162"/>
    </source>
</evidence>
<comment type="catalytic activity">
    <reaction evidence="1">
        <text>a 1,2-diacyl-sn-glycero-3-phospho-(1'-sn-glycero-3'-phosphate) + H2O = a 1,2-diacyl-sn-glycero-3-phospho-(1'-sn-glycerol) + phosphate</text>
        <dbReference type="Rhea" id="RHEA:33751"/>
        <dbReference type="ChEBI" id="CHEBI:15377"/>
        <dbReference type="ChEBI" id="CHEBI:43474"/>
        <dbReference type="ChEBI" id="CHEBI:60110"/>
        <dbReference type="ChEBI" id="CHEBI:64716"/>
        <dbReference type="EC" id="3.1.3.27"/>
    </reaction>
</comment>
<dbReference type="GO" id="GO:0008962">
    <property type="term" value="F:phosphatidylglycerophosphatase activity"/>
    <property type="evidence" value="ECO:0007669"/>
    <property type="project" value="UniProtKB-EC"/>
</dbReference>
<dbReference type="SUPFAM" id="SSF101307">
    <property type="entry name" value="YutG-like"/>
    <property type="match status" value="1"/>
</dbReference>
<evidence type="ECO:0000259" key="3">
    <source>
        <dbReference type="Pfam" id="PF04608"/>
    </source>
</evidence>
<dbReference type="Proteomes" id="UP000218069">
    <property type="component" value="Unassembled WGS sequence"/>
</dbReference>
<reference evidence="5" key="1">
    <citation type="submission" date="2017-08" db="EMBL/GenBank/DDBJ databases">
        <authorList>
            <person name="Varghese N."/>
            <person name="Submissions S."/>
        </authorList>
    </citation>
    <scope>NUCLEOTIDE SEQUENCE [LARGE SCALE GENOMIC DNA]</scope>
    <source>
        <strain evidence="5">AP-Melu-1000-B4</strain>
    </source>
</reference>
<accession>A0A240E1B6</accession>
<feature type="transmembrane region" description="Helical" evidence="2">
    <location>
        <begin position="97"/>
        <end position="115"/>
    </location>
</feature>
<dbReference type="PIRSF" id="PIRSF006162">
    <property type="entry name" value="PgpA"/>
    <property type="match status" value="1"/>
</dbReference>
<comment type="function">
    <text evidence="1">Lipid phosphatase which dephosphorylates phosphatidylglycerophosphate (PGP) to phosphatidylglycerol (PG).</text>
</comment>
<evidence type="ECO:0000313" key="5">
    <source>
        <dbReference type="Proteomes" id="UP000218069"/>
    </source>
</evidence>
<name>A0A240E1B6_9BURK</name>
<comment type="subcellular location">
    <subcellularLocation>
        <location evidence="1">Cell inner membrane</location>
        <topology evidence="1">Multi-pass membrane protein</topology>
    </subcellularLocation>
</comment>
<dbReference type="GO" id="GO:0005886">
    <property type="term" value="C:plasma membrane"/>
    <property type="evidence" value="ECO:0007669"/>
    <property type="project" value="UniProtKB-SubCell"/>
</dbReference>
<keyword evidence="1" id="KW-0443">Lipid metabolism</keyword>
<evidence type="ECO:0000313" key="4">
    <source>
        <dbReference type="EMBL" id="SNX29017.1"/>
    </source>
</evidence>
<comment type="pathway">
    <text evidence="1">Phospholipid metabolism; phosphatidylglycerol biosynthesis; phosphatidylglycerol from CDP-diacylglycerol: step 2/2.</text>
</comment>
<keyword evidence="2" id="KW-1133">Transmembrane helix</keyword>
<dbReference type="Pfam" id="PF04608">
    <property type="entry name" value="PgpA"/>
    <property type="match status" value="1"/>
</dbReference>
<gene>
    <name evidence="4" type="ORF">SAMN06295945_1379</name>
</gene>